<dbReference type="Pfam" id="PF00107">
    <property type="entry name" value="ADH_zinc_N"/>
    <property type="match status" value="1"/>
</dbReference>
<keyword evidence="5" id="KW-0520">NAD</keyword>
<reference evidence="9" key="1">
    <citation type="journal article" date="2019" name="Int. J. Syst. Evol. Microbiol.">
        <title>The Global Catalogue of Microorganisms (GCM) 10K type strain sequencing project: providing services to taxonomists for standard genome sequencing and annotation.</title>
        <authorList>
            <consortium name="The Broad Institute Genomics Platform"/>
            <consortium name="The Broad Institute Genome Sequencing Center for Infectious Disease"/>
            <person name="Wu L."/>
            <person name="Ma J."/>
        </authorList>
    </citation>
    <scope>NUCLEOTIDE SEQUENCE [LARGE SCALE GENOMIC DNA]</scope>
    <source>
        <strain evidence="9">JCM 9377</strain>
    </source>
</reference>
<dbReference type="Proteomes" id="UP001501237">
    <property type="component" value="Unassembled WGS sequence"/>
</dbReference>
<keyword evidence="3 6" id="KW-0862">Zinc</keyword>
<comment type="similarity">
    <text evidence="1 6">Belongs to the zinc-containing alcohol dehydrogenase family.</text>
</comment>
<evidence type="ECO:0000259" key="7">
    <source>
        <dbReference type="SMART" id="SM00829"/>
    </source>
</evidence>
<evidence type="ECO:0000256" key="5">
    <source>
        <dbReference type="ARBA" id="ARBA00023027"/>
    </source>
</evidence>
<dbReference type="InterPro" id="IPR013154">
    <property type="entry name" value="ADH-like_N"/>
</dbReference>
<evidence type="ECO:0000256" key="2">
    <source>
        <dbReference type="ARBA" id="ARBA00022723"/>
    </source>
</evidence>
<sequence length="362" mass="37019">MRIEAAVLRAADAPYSVEAVDLAEPGPGEVLVRIAGTGMCHTDLLGRAPGDRIAKPVILGHEGSGVIEAVGPGVVSLRAGQHVVLSFDSCGGCAECRGSRPTACSRMTALNMRGTPADGVVRARDERGTAVNNRWFGQSSFATHALATVANTVPVADDLPLELLGPLGCGVQTGAGAMLISLGVGVGDSVAIFGAGAVGLAAVMAAKAAGATTIVAVDLNEARRDLALELGATHALDGADPDLTRRIRRLGGEGVRCSFDTTAVPAIVAAAVGCLRAGGVCGLAGVGSAEYRLDPMVLLGRTVKGIIVGDAVPQVFVPRLIELWRLGRFPFDRLIRTYPLTSVNEAEADAVEGKVVKPVLIP</sequence>
<evidence type="ECO:0000256" key="1">
    <source>
        <dbReference type="ARBA" id="ARBA00008072"/>
    </source>
</evidence>
<dbReference type="Pfam" id="PF08240">
    <property type="entry name" value="ADH_N"/>
    <property type="match status" value="1"/>
</dbReference>
<dbReference type="SUPFAM" id="SSF51735">
    <property type="entry name" value="NAD(P)-binding Rossmann-fold domains"/>
    <property type="match status" value="1"/>
</dbReference>
<dbReference type="PROSITE" id="PS00059">
    <property type="entry name" value="ADH_ZINC"/>
    <property type="match status" value="1"/>
</dbReference>
<comment type="caution">
    <text evidence="8">The sequence shown here is derived from an EMBL/GenBank/DDBJ whole genome shotgun (WGS) entry which is preliminary data.</text>
</comment>
<evidence type="ECO:0000313" key="9">
    <source>
        <dbReference type="Proteomes" id="UP001501237"/>
    </source>
</evidence>
<evidence type="ECO:0000256" key="4">
    <source>
        <dbReference type="ARBA" id="ARBA00023002"/>
    </source>
</evidence>
<keyword evidence="4" id="KW-0560">Oxidoreductase</keyword>
<feature type="domain" description="Enoyl reductase (ER)" evidence="7">
    <location>
        <begin position="6"/>
        <end position="360"/>
    </location>
</feature>
<organism evidence="8 9">
    <name type="scientific">Actinocorallia longicatena</name>
    <dbReference type="NCBI Taxonomy" id="111803"/>
    <lineage>
        <taxon>Bacteria</taxon>
        <taxon>Bacillati</taxon>
        <taxon>Actinomycetota</taxon>
        <taxon>Actinomycetes</taxon>
        <taxon>Streptosporangiales</taxon>
        <taxon>Thermomonosporaceae</taxon>
        <taxon>Actinocorallia</taxon>
    </lineage>
</organism>
<keyword evidence="9" id="KW-1185">Reference proteome</keyword>
<dbReference type="SUPFAM" id="SSF50129">
    <property type="entry name" value="GroES-like"/>
    <property type="match status" value="1"/>
</dbReference>
<name>A0ABP6Q8D4_9ACTN</name>
<dbReference type="InterPro" id="IPR020843">
    <property type="entry name" value="ER"/>
</dbReference>
<accession>A0ABP6Q8D4</accession>
<dbReference type="InterPro" id="IPR036291">
    <property type="entry name" value="NAD(P)-bd_dom_sf"/>
</dbReference>
<dbReference type="PANTHER" id="PTHR43880:SF12">
    <property type="entry name" value="ALCOHOL DEHYDROGENASE CLASS-3"/>
    <property type="match status" value="1"/>
</dbReference>
<dbReference type="SMART" id="SM00829">
    <property type="entry name" value="PKS_ER"/>
    <property type="match status" value="1"/>
</dbReference>
<dbReference type="InterPro" id="IPR011032">
    <property type="entry name" value="GroES-like_sf"/>
</dbReference>
<evidence type="ECO:0000256" key="6">
    <source>
        <dbReference type="RuleBase" id="RU361277"/>
    </source>
</evidence>
<dbReference type="EMBL" id="BAAAUV010000005">
    <property type="protein sequence ID" value="GAA3208802.1"/>
    <property type="molecule type" value="Genomic_DNA"/>
</dbReference>
<dbReference type="Gene3D" id="3.90.180.10">
    <property type="entry name" value="Medium-chain alcohol dehydrogenases, catalytic domain"/>
    <property type="match status" value="1"/>
</dbReference>
<dbReference type="CDD" id="cd08278">
    <property type="entry name" value="benzyl_alcohol_DH"/>
    <property type="match status" value="1"/>
</dbReference>
<protein>
    <submittedName>
        <fullName evidence="8">NAD(P)-dependent alcohol dehydrogenase</fullName>
    </submittedName>
</protein>
<dbReference type="InterPro" id="IPR013149">
    <property type="entry name" value="ADH-like_C"/>
</dbReference>
<dbReference type="Gene3D" id="3.40.50.720">
    <property type="entry name" value="NAD(P)-binding Rossmann-like Domain"/>
    <property type="match status" value="1"/>
</dbReference>
<dbReference type="InterPro" id="IPR002328">
    <property type="entry name" value="ADH_Zn_CS"/>
</dbReference>
<comment type="cofactor">
    <cofactor evidence="6">
        <name>Zn(2+)</name>
        <dbReference type="ChEBI" id="CHEBI:29105"/>
    </cofactor>
</comment>
<dbReference type="RefSeq" id="WP_344826831.1">
    <property type="nucleotide sequence ID" value="NZ_BAAAUV010000005.1"/>
</dbReference>
<proteinExistence type="inferred from homology"/>
<evidence type="ECO:0000256" key="3">
    <source>
        <dbReference type="ARBA" id="ARBA00022833"/>
    </source>
</evidence>
<dbReference type="PANTHER" id="PTHR43880">
    <property type="entry name" value="ALCOHOL DEHYDROGENASE"/>
    <property type="match status" value="1"/>
</dbReference>
<evidence type="ECO:0000313" key="8">
    <source>
        <dbReference type="EMBL" id="GAA3208802.1"/>
    </source>
</evidence>
<keyword evidence="2 6" id="KW-0479">Metal-binding</keyword>
<gene>
    <name evidence="8" type="ORF">GCM10010468_25930</name>
</gene>